<dbReference type="HOGENOM" id="CLU_021095_10_2_3"/>
<dbReference type="STRING" id="65393.PCC7424_2086"/>
<evidence type="ECO:0000256" key="3">
    <source>
        <dbReference type="ARBA" id="ARBA00023125"/>
    </source>
</evidence>
<gene>
    <name evidence="5" type="ordered locus">PCC7424_2086</name>
</gene>
<evidence type="ECO:0000256" key="2">
    <source>
        <dbReference type="ARBA" id="ARBA00022747"/>
    </source>
</evidence>
<protein>
    <submittedName>
        <fullName evidence="5">Restriction modification system DNA specificity domain protein</fullName>
    </submittedName>
</protein>
<feature type="domain" description="Type I restriction modification DNA specificity" evidence="4">
    <location>
        <begin position="222"/>
        <end position="381"/>
    </location>
</feature>
<keyword evidence="6" id="KW-1185">Reference proteome</keyword>
<proteinExistence type="inferred from homology"/>
<evidence type="ECO:0000313" key="5">
    <source>
        <dbReference type="EMBL" id="ACK70513.1"/>
    </source>
</evidence>
<accession>B7KF57</accession>
<dbReference type="AlphaFoldDB" id="B7KF57"/>
<dbReference type="SUPFAM" id="SSF116734">
    <property type="entry name" value="DNA methylase specificity domain"/>
    <property type="match status" value="2"/>
</dbReference>
<dbReference type="InterPro" id="IPR000055">
    <property type="entry name" value="Restrct_endonuc_typeI_TRD"/>
</dbReference>
<dbReference type="InterPro" id="IPR044946">
    <property type="entry name" value="Restrct_endonuc_typeI_TRD_sf"/>
</dbReference>
<dbReference type="eggNOG" id="COG0732">
    <property type="taxonomic scope" value="Bacteria"/>
</dbReference>
<keyword evidence="2" id="KW-0680">Restriction system</keyword>
<dbReference type="Pfam" id="PF01420">
    <property type="entry name" value="Methylase_S"/>
    <property type="match status" value="2"/>
</dbReference>
<dbReference type="OrthoDB" id="423416at2"/>
<dbReference type="GO" id="GO:0009307">
    <property type="term" value="P:DNA restriction-modification system"/>
    <property type="evidence" value="ECO:0007669"/>
    <property type="project" value="UniProtKB-KW"/>
</dbReference>
<reference evidence="6" key="1">
    <citation type="journal article" date="2011" name="MBio">
        <title>Novel metabolic attributes of the genus Cyanothece, comprising a group of unicellular nitrogen-fixing Cyanobacteria.</title>
        <authorList>
            <person name="Bandyopadhyay A."/>
            <person name="Elvitigala T."/>
            <person name="Welsh E."/>
            <person name="Stockel J."/>
            <person name="Liberton M."/>
            <person name="Min H."/>
            <person name="Sherman L.A."/>
            <person name="Pakrasi H.B."/>
        </authorList>
    </citation>
    <scope>NUCLEOTIDE SEQUENCE [LARGE SCALE GENOMIC DNA]</scope>
    <source>
        <strain evidence="6">PCC 7424</strain>
    </source>
</reference>
<dbReference type="PANTHER" id="PTHR30408">
    <property type="entry name" value="TYPE-1 RESTRICTION ENZYME ECOKI SPECIFICITY PROTEIN"/>
    <property type="match status" value="1"/>
</dbReference>
<dbReference type="InterPro" id="IPR052021">
    <property type="entry name" value="Type-I_RS_S_subunit"/>
</dbReference>
<organism evidence="5 6">
    <name type="scientific">Gloeothece citriformis (strain PCC 7424)</name>
    <name type="common">Cyanothece sp. (strain PCC 7424)</name>
    <dbReference type="NCBI Taxonomy" id="65393"/>
    <lineage>
        <taxon>Bacteria</taxon>
        <taxon>Bacillati</taxon>
        <taxon>Cyanobacteriota</taxon>
        <taxon>Cyanophyceae</taxon>
        <taxon>Oscillatoriophycideae</taxon>
        <taxon>Chroococcales</taxon>
        <taxon>Aphanothecaceae</taxon>
        <taxon>Gloeothece</taxon>
        <taxon>Gloeothece citriformis</taxon>
    </lineage>
</organism>
<dbReference type="CDD" id="cd17515">
    <property type="entry name" value="RMtype1_S_MjaORF132P_Sau1132ORF3780P-TRD1-CR1_like"/>
    <property type="match status" value="1"/>
</dbReference>
<dbReference type="Proteomes" id="UP000002384">
    <property type="component" value="Chromosome"/>
</dbReference>
<name>B7KF57_GLOC7</name>
<dbReference type="EMBL" id="CP001291">
    <property type="protein sequence ID" value="ACK70513.1"/>
    <property type="molecule type" value="Genomic_DNA"/>
</dbReference>
<dbReference type="KEGG" id="cyc:PCC7424_2086"/>
<evidence type="ECO:0000259" key="4">
    <source>
        <dbReference type="Pfam" id="PF01420"/>
    </source>
</evidence>
<comment type="similarity">
    <text evidence="1">Belongs to the type-I restriction system S methylase family.</text>
</comment>
<dbReference type="PANTHER" id="PTHR30408:SF12">
    <property type="entry name" value="TYPE I RESTRICTION ENZYME MJAVIII SPECIFICITY SUBUNIT"/>
    <property type="match status" value="1"/>
</dbReference>
<sequence length="417" mass="47481">MRGLSGMVDNLWPLPDGWEWKKISDIATTTSGGTPSRKNSEYFTGHINWFKSGELGDSEIFNSEEKITEEAIKKSSAKIFPKDTLLIAMYGATVGKLGILGIDAATNQAVCAIFPKKNLGIKIVEEKFLFYFFKFIRSQLIERSFGGAQPNISQTIINNVTIPIPYPNNPKLSLDIQQRIVARIESLLGEIKHNRSLLEQMRQDTEQLLDSAIKECFALSRMETWKNHSCLGEIAKIIAKQVDPTLPQYQTLPHIGVDVIQANTCQLEDYRTIEEDGVTSGKYLFTSGSILYSKIRPYLRKSVLVDFEGLCSADIYPLSVISDEIEPKFLMWFLISPLFTDYAKSHSGRARIPKINRDALFSFKLVYPNYEEQISIISYLDLIRFEVQKIDKLLKEDEKNFNYLEQAILEKAFRGEL</sequence>
<dbReference type="GO" id="GO:0003677">
    <property type="term" value="F:DNA binding"/>
    <property type="evidence" value="ECO:0007669"/>
    <property type="project" value="UniProtKB-KW"/>
</dbReference>
<feature type="domain" description="Type I restriction modification DNA specificity" evidence="4">
    <location>
        <begin position="15"/>
        <end position="194"/>
    </location>
</feature>
<dbReference type="Gene3D" id="3.90.220.20">
    <property type="entry name" value="DNA methylase specificity domains"/>
    <property type="match status" value="2"/>
</dbReference>
<evidence type="ECO:0000313" key="6">
    <source>
        <dbReference type="Proteomes" id="UP000002384"/>
    </source>
</evidence>
<dbReference type="CDD" id="cd16961">
    <property type="entry name" value="RMtype1_S_TRD-CR_like"/>
    <property type="match status" value="1"/>
</dbReference>
<dbReference type="REBASE" id="19513">
    <property type="entry name" value="S.Csp7424ORF2087P"/>
</dbReference>
<keyword evidence="3" id="KW-0238">DNA-binding</keyword>
<evidence type="ECO:0000256" key="1">
    <source>
        <dbReference type="ARBA" id="ARBA00010923"/>
    </source>
</evidence>